<accession>A0A9D9N3P8</accession>
<reference evidence="10" key="1">
    <citation type="submission" date="2020-10" db="EMBL/GenBank/DDBJ databases">
        <authorList>
            <person name="Gilroy R."/>
        </authorList>
    </citation>
    <scope>NUCLEOTIDE SEQUENCE</scope>
    <source>
        <strain evidence="10">G3-3990</strain>
    </source>
</reference>
<feature type="transmembrane region" description="Helical" evidence="8">
    <location>
        <begin position="34"/>
        <end position="54"/>
    </location>
</feature>
<comment type="subcellular location">
    <subcellularLocation>
        <location evidence="1">Cell membrane</location>
        <topology evidence="1">Multi-pass membrane protein</topology>
    </subcellularLocation>
</comment>
<evidence type="ECO:0000313" key="11">
    <source>
        <dbReference type="Proteomes" id="UP000823641"/>
    </source>
</evidence>
<evidence type="ECO:0000256" key="2">
    <source>
        <dbReference type="ARBA" id="ARBA00022475"/>
    </source>
</evidence>
<evidence type="ECO:0000256" key="1">
    <source>
        <dbReference type="ARBA" id="ARBA00004651"/>
    </source>
</evidence>
<evidence type="ECO:0000256" key="6">
    <source>
        <dbReference type="ARBA" id="ARBA00023136"/>
    </source>
</evidence>
<dbReference type="PANTHER" id="PTHR34390">
    <property type="entry name" value="UPF0442 PROTEIN YJJB-RELATED"/>
    <property type="match status" value="1"/>
</dbReference>
<dbReference type="InterPro" id="IPR024528">
    <property type="entry name" value="ThrE_2"/>
</dbReference>
<gene>
    <name evidence="10" type="ORF">IAA73_03225</name>
</gene>
<dbReference type="AlphaFoldDB" id="A0A9D9N3P8"/>
<comment type="caution">
    <text evidence="10">The sequence shown here is derived from an EMBL/GenBank/DDBJ whole genome shotgun (WGS) entry which is preliminary data.</text>
</comment>
<feature type="domain" description="Threonine/Serine exporter ThrE" evidence="9">
    <location>
        <begin position="14"/>
        <end position="154"/>
    </location>
</feature>
<proteinExistence type="inferred from homology"/>
<feature type="transmembrane region" description="Helical" evidence="8">
    <location>
        <begin position="89"/>
        <end position="114"/>
    </location>
</feature>
<name>A0A9D9N3P8_9BACT</name>
<feature type="transmembrane region" description="Helical" evidence="8">
    <location>
        <begin position="134"/>
        <end position="155"/>
    </location>
</feature>
<dbReference type="EMBL" id="JADIMG010000033">
    <property type="protein sequence ID" value="MBO8459331.1"/>
    <property type="molecule type" value="Genomic_DNA"/>
</dbReference>
<keyword evidence="2" id="KW-1003">Cell membrane</keyword>
<evidence type="ECO:0000256" key="7">
    <source>
        <dbReference type="ARBA" id="ARBA00034125"/>
    </source>
</evidence>
<evidence type="ECO:0000259" key="9">
    <source>
        <dbReference type="Pfam" id="PF12821"/>
    </source>
</evidence>
<organism evidence="10 11">
    <name type="scientific">Candidatus Gallipaludibacter merdavium</name>
    <dbReference type="NCBI Taxonomy" id="2840839"/>
    <lineage>
        <taxon>Bacteria</taxon>
        <taxon>Pseudomonadati</taxon>
        <taxon>Bacteroidota</taxon>
        <taxon>Bacteroidia</taxon>
        <taxon>Bacteroidales</taxon>
        <taxon>Candidatus Gallipaludibacter</taxon>
    </lineage>
</organism>
<feature type="transmembrane region" description="Helical" evidence="8">
    <location>
        <begin position="60"/>
        <end position="80"/>
    </location>
</feature>
<keyword evidence="3" id="KW-0997">Cell inner membrane</keyword>
<sequence>MMTLEFIKELLADGFFAAIAAIGFAVISNPPRRSIIFCALLAAVGHATRFLLINSLHVDIASASFLAAMLIGWLSLPFAYKVHCPTTTLYIPALLPMVPGMFAYKTIFAMMKFMQHINEDEIASLYMIDFFRNGMTAFTILFSLGVGAALPTLIMRRWAFTMTRKKV</sequence>
<dbReference type="PANTHER" id="PTHR34390:SF1">
    <property type="entry name" value="SUCCINATE TRANSPORTER SUBUNIT YJJB-RELATED"/>
    <property type="match status" value="1"/>
</dbReference>
<dbReference type="Pfam" id="PF12821">
    <property type="entry name" value="ThrE_2"/>
    <property type="match status" value="1"/>
</dbReference>
<keyword evidence="6 8" id="KW-0472">Membrane</keyword>
<keyword evidence="5 8" id="KW-1133">Transmembrane helix</keyword>
<protein>
    <submittedName>
        <fullName evidence="10">Threonine/serine exporter family protein</fullName>
    </submittedName>
</protein>
<reference evidence="10" key="2">
    <citation type="journal article" date="2021" name="PeerJ">
        <title>Extensive microbial diversity within the chicken gut microbiome revealed by metagenomics and culture.</title>
        <authorList>
            <person name="Gilroy R."/>
            <person name="Ravi A."/>
            <person name="Getino M."/>
            <person name="Pursley I."/>
            <person name="Horton D.L."/>
            <person name="Alikhan N.F."/>
            <person name="Baker D."/>
            <person name="Gharbi K."/>
            <person name="Hall N."/>
            <person name="Watson M."/>
            <person name="Adriaenssens E.M."/>
            <person name="Foster-Nyarko E."/>
            <person name="Jarju S."/>
            <person name="Secka A."/>
            <person name="Antonio M."/>
            <person name="Oren A."/>
            <person name="Chaudhuri R.R."/>
            <person name="La Ragione R."/>
            <person name="Hildebrand F."/>
            <person name="Pallen M.J."/>
        </authorList>
    </citation>
    <scope>NUCLEOTIDE SEQUENCE</scope>
    <source>
        <strain evidence="10">G3-3990</strain>
    </source>
</reference>
<keyword evidence="4 8" id="KW-0812">Transmembrane</keyword>
<evidence type="ECO:0000256" key="4">
    <source>
        <dbReference type="ARBA" id="ARBA00022692"/>
    </source>
</evidence>
<evidence type="ECO:0000256" key="3">
    <source>
        <dbReference type="ARBA" id="ARBA00022519"/>
    </source>
</evidence>
<feature type="transmembrane region" description="Helical" evidence="8">
    <location>
        <begin position="6"/>
        <end position="27"/>
    </location>
</feature>
<evidence type="ECO:0000256" key="8">
    <source>
        <dbReference type="SAM" id="Phobius"/>
    </source>
</evidence>
<dbReference type="Proteomes" id="UP000823641">
    <property type="component" value="Unassembled WGS sequence"/>
</dbReference>
<evidence type="ECO:0000313" key="10">
    <source>
        <dbReference type="EMBL" id="MBO8459331.1"/>
    </source>
</evidence>
<dbReference type="InterPro" id="IPR050539">
    <property type="entry name" value="ThrE_Dicarb/AminoAcid_Exp"/>
</dbReference>
<dbReference type="GO" id="GO:0005886">
    <property type="term" value="C:plasma membrane"/>
    <property type="evidence" value="ECO:0007669"/>
    <property type="project" value="UniProtKB-SubCell"/>
</dbReference>
<evidence type="ECO:0000256" key="5">
    <source>
        <dbReference type="ARBA" id="ARBA00022989"/>
    </source>
</evidence>
<comment type="similarity">
    <text evidence="7">Belongs to the ThrE exporter (TC 2.A.79) family.</text>
</comment>
<dbReference type="GO" id="GO:0015744">
    <property type="term" value="P:succinate transport"/>
    <property type="evidence" value="ECO:0007669"/>
    <property type="project" value="TreeGrafter"/>
</dbReference>